<accession>A0A1Y1W8C7</accession>
<dbReference type="InterPro" id="IPR017871">
    <property type="entry name" value="ABC_transporter-like_CS"/>
</dbReference>
<dbReference type="PROSITE" id="PS50893">
    <property type="entry name" value="ABC_TRANSPORTER_2"/>
    <property type="match status" value="1"/>
</dbReference>
<dbReference type="Gene3D" id="3.40.50.300">
    <property type="entry name" value="P-loop containing nucleotide triphosphate hydrolases"/>
    <property type="match status" value="2"/>
</dbReference>
<dbReference type="GeneID" id="63801755"/>
<sequence length="1265" mass="141298">MIVHSKDILVPFIGDVAAIAGVVSILLLHQRSKWRTYSPVPQTTAIPMALLIYFRPQHAGPLFSTANTIALTSMTMLRPGHVIRIGFHITQMYGAVATAISTAWNVHAALAIALHMTLFIGELTGTERKHIRERIADLFLVSASKLIVLANMRPLQRSDLRRFYNQLANYMLGDGLELDPAQRLFVVRAIIRMAMLPYLPVFIADCIIGLVEFMEGAVLGKLMHCIDEPAQASPADAYAYLAILALMRLIASQRMRVDYMRRAEINRISLQIEMAIFHMPLAQAALKHEHMFRYGKYHASKVVEGVINIYSQTSSLVTASIAFYMTKQTMGSNAFLPAYIYVGISLGARLTRVLLDWTSRWYVLQPYDHVEEICASITSIKLYAWEKKYLDWAQTYRDDDESEIYSTWVWLVRVVVKGILIMIHTTSKEMATFVSIAAYMRATNANIPAAQLLQLRYQIRHMGLQFSQIAGSLIEFRHVRASNTILECSLRAEHGNTVDNVSMESTDTAMSERLSAVSLNMCDFTWGGGVSILQGVSLDILPHHLAIVTGPIGVGKSTLLQAIGGEVHMCAGHGRTIGKVVYVSQRPWMMGDTIRNNILFGLDYDQVWYQRVIKACALEWDFSTMSDGDMTMVGSRGMNVSGGQRARIGLARAIYARADVYLLDDPLSAVDSCVAQWIIDHVLLGSNALLGQSTRVLVTNTDIVTPYADQILRVDGGRISVTQQTPIIHIPQHQEVELDTARNVPKDKSRPDNTSEQVCDHRVDDCHVDVWESMAYMGKVCGYGVLLVSIVFIFSKAMVWHYTTTLTLAALRACKESPSVEATMHYLKIDLATGLVHTTALLINQVHLHYITKVHYTPIVNTKLIDGLIHAPLDTFSELRQSDIATAFYHSAWGLRCFLPVLLLMEASNMTYMFNHIVSAWRISPAAFTVLPLTACALYLTAIYVSPISHSLEKEELKSSTEYHNARHMLTDGTSTIRVFGQRDSFMRRLMATVRYNTIASKAALDARQLEVTLCILVKQLMACSAMTVLLLQQRFNVGKGSTITSAEANEMMTVCISLVAYFTELVKIPEMLRERARLVADYHQIAELPSEDPSPASNQVPPENWPDKGKIEFVDYGMRYKGAASRALDGISLTINPGEKLGIVGRTGAGKSSLVKALFRLVEAEQGKIVIDGVDISTLSLRELRSRLGIIPQDSALFFGSIRDNLDPLREHTIEEIWASIIKAQLVDLVNRKEVTELGRQNQEDEELNLNDGSTQEETERRTR</sequence>
<protein>
    <recommendedName>
        <fullName evidence="8">ABC transporter domain-containing protein</fullName>
    </recommendedName>
</protein>
<dbReference type="EMBL" id="MCFD01000007">
    <property type="protein sequence ID" value="ORX69486.1"/>
    <property type="molecule type" value="Genomic_DNA"/>
</dbReference>
<evidence type="ECO:0000313" key="9">
    <source>
        <dbReference type="EMBL" id="ORX69486.1"/>
    </source>
</evidence>
<dbReference type="OrthoDB" id="5547743at2759"/>
<dbReference type="PROSITE" id="PS00211">
    <property type="entry name" value="ABC_TRANSPORTER_1"/>
    <property type="match status" value="1"/>
</dbReference>
<feature type="domain" description="ABC transporter" evidence="8">
    <location>
        <begin position="514"/>
        <end position="741"/>
    </location>
</feature>
<keyword evidence="5 7" id="KW-0472">Membrane</keyword>
<dbReference type="InterPro" id="IPR036640">
    <property type="entry name" value="ABC1_TM_sf"/>
</dbReference>
<dbReference type="GO" id="GO:0016020">
    <property type="term" value="C:membrane"/>
    <property type="evidence" value="ECO:0007669"/>
    <property type="project" value="InterPro"/>
</dbReference>
<keyword evidence="10" id="KW-1185">Reference proteome</keyword>
<dbReference type="PANTHER" id="PTHR24223:SF399">
    <property type="entry name" value="ABC TRANSPORTER ATNG"/>
    <property type="match status" value="1"/>
</dbReference>
<feature type="transmembrane region" description="Helical" evidence="7">
    <location>
        <begin position="780"/>
        <end position="802"/>
    </location>
</feature>
<evidence type="ECO:0000256" key="6">
    <source>
        <dbReference type="SAM" id="MobiDB-lite"/>
    </source>
</evidence>
<dbReference type="InterPro" id="IPR003593">
    <property type="entry name" value="AAA+_ATPase"/>
</dbReference>
<keyword evidence="3" id="KW-0067">ATP-binding</keyword>
<evidence type="ECO:0000256" key="2">
    <source>
        <dbReference type="ARBA" id="ARBA00022741"/>
    </source>
</evidence>
<feature type="transmembrane region" description="Helical" evidence="7">
    <location>
        <begin position="12"/>
        <end position="29"/>
    </location>
</feature>
<dbReference type="GO" id="GO:0042626">
    <property type="term" value="F:ATPase-coupled transmembrane transporter activity"/>
    <property type="evidence" value="ECO:0007669"/>
    <property type="project" value="TreeGrafter"/>
</dbReference>
<keyword evidence="1 7" id="KW-0812">Transmembrane</keyword>
<dbReference type="InterPro" id="IPR050173">
    <property type="entry name" value="ABC_transporter_C-like"/>
</dbReference>
<feature type="transmembrane region" description="Helical" evidence="7">
    <location>
        <begin position="334"/>
        <end position="355"/>
    </location>
</feature>
<dbReference type="FunFam" id="3.40.50.300:FF:003838">
    <property type="entry name" value="ATP-dependent bile acid permease, putative"/>
    <property type="match status" value="1"/>
</dbReference>
<keyword evidence="2" id="KW-0547">Nucleotide-binding</keyword>
<dbReference type="GO" id="GO:0005524">
    <property type="term" value="F:ATP binding"/>
    <property type="evidence" value="ECO:0007669"/>
    <property type="project" value="UniProtKB-KW"/>
</dbReference>
<proteinExistence type="predicted"/>
<dbReference type="Pfam" id="PF00005">
    <property type="entry name" value="ABC_tran"/>
    <property type="match status" value="2"/>
</dbReference>
<evidence type="ECO:0000256" key="7">
    <source>
        <dbReference type="SAM" id="Phobius"/>
    </source>
</evidence>
<evidence type="ECO:0000256" key="4">
    <source>
        <dbReference type="ARBA" id="ARBA00022989"/>
    </source>
</evidence>
<dbReference type="SUPFAM" id="SSF90123">
    <property type="entry name" value="ABC transporter transmembrane region"/>
    <property type="match status" value="1"/>
</dbReference>
<evidence type="ECO:0000256" key="3">
    <source>
        <dbReference type="ARBA" id="ARBA00022840"/>
    </source>
</evidence>
<feature type="transmembrane region" description="Helical" evidence="7">
    <location>
        <begin position="231"/>
        <end position="251"/>
    </location>
</feature>
<feature type="region of interest" description="Disordered" evidence="6">
    <location>
        <begin position="1241"/>
        <end position="1265"/>
    </location>
</feature>
<dbReference type="SUPFAM" id="SSF52540">
    <property type="entry name" value="P-loop containing nucleoside triphosphate hydrolases"/>
    <property type="match status" value="2"/>
</dbReference>
<name>A0A1Y1W8C7_9FUNG</name>
<comment type="caution">
    <text evidence="9">The sequence shown here is derived from an EMBL/GenBank/DDBJ whole genome shotgun (WGS) entry which is preliminary data.</text>
</comment>
<evidence type="ECO:0000313" key="10">
    <source>
        <dbReference type="Proteomes" id="UP000193922"/>
    </source>
</evidence>
<dbReference type="RefSeq" id="XP_040743174.1">
    <property type="nucleotide sequence ID" value="XM_040885107.1"/>
</dbReference>
<reference evidence="9 10" key="1">
    <citation type="submission" date="2016-07" db="EMBL/GenBank/DDBJ databases">
        <title>Pervasive Adenine N6-methylation of Active Genes in Fungi.</title>
        <authorList>
            <consortium name="DOE Joint Genome Institute"/>
            <person name="Mondo S.J."/>
            <person name="Dannebaum R.O."/>
            <person name="Kuo R.C."/>
            <person name="Labutti K."/>
            <person name="Haridas S."/>
            <person name="Kuo A."/>
            <person name="Salamov A."/>
            <person name="Ahrendt S.R."/>
            <person name="Lipzen A."/>
            <person name="Sullivan W."/>
            <person name="Andreopoulos W.B."/>
            <person name="Clum A."/>
            <person name="Lindquist E."/>
            <person name="Daum C."/>
            <person name="Ramamoorthy G.K."/>
            <person name="Gryganskyi A."/>
            <person name="Culley D."/>
            <person name="Magnuson J.K."/>
            <person name="James T.Y."/>
            <person name="O'Malley M.A."/>
            <person name="Stajich J.E."/>
            <person name="Spatafora J.W."/>
            <person name="Visel A."/>
            <person name="Grigoriev I.V."/>
        </authorList>
    </citation>
    <scope>NUCLEOTIDE SEQUENCE [LARGE SCALE GENOMIC DNA]</scope>
    <source>
        <strain evidence="9 10">ATCC 12442</strain>
    </source>
</reference>
<dbReference type="Proteomes" id="UP000193922">
    <property type="component" value="Unassembled WGS sequence"/>
</dbReference>
<dbReference type="GO" id="GO:0016887">
    <property type="term" value="F:ATP hydrolysis activity"/>
    <property type="evidence" value="ECO:0007669"/>
    <property type="project" value="InterPro"/>
</dbReference>
<organism evidence="9 10">
    <name type="scientific">Linderina pennispora</name>
    <dbReference type="NCBI Taxonomy" id="61395"/>
    <lineage>
        <taxon>Eukaryota</taxon>
        <taxon>Fungi</taxon>
        <taxon>Fungi incertae sedis</taxon>
        <taxon>Zoopagomycota</taxon>
        <taxon>Kickxellomycotina</taxon>
        <taxon>Kickxellomycetes</taxon>
        <taxon>Kickxellales</taxon>
        <taxon>Kickxellaceae</taxon>
        <taxon>Linderina</taxon>
    </lineage>
</organism>
<gene>
    <name evidence="9" type="ORF">DL89DRAFT_246637</name>
</gene>
<evidence type="ECO:0000256" key="1">
    <source>
        <dbReference type="ARBA" id="ARBA00022692"/>
    </source>
</evidence>
<dbReference type="AlphaFoldDB" id="A0A1Y1W8C7"/>
<dbReference type="Gene3D" id="1.20.1560.10">
    <property type="entry name" value="ABC transporter type 1, transmembrane domain"/>
    <property type="match status" value="1"/>
</dbReference>
<dbReference type="CDD" id="cd03250">
    <property type="entry name" value="ABCC_MRP_domain1"/>
    <property type="match status" value="1"/>
</dbReference>
<evidence type="ECO:0000256" key="5">
    <source>
        <dbReference type="ARBA" id="ARBA00023136"/>
    </source>
</evidence>
<dbReference type="SMART" id="SM00382">
    <property type="entry name" value="AAA"/>
    <property type="match status" value="2"/>
</dbReference>
<dbReference type="PANTHER" id="PTHR24223">
    <property type="entry name" value="ATP-BINDING CASSETTE SUB-FAMILY C"/>
    <property type="match status" value="1"/>
</dbReference>
<keyword evidence="4 7" id="KW-1133">Transmembrane helix</keyword>
<feature type="non-terminal residue" evidence="9">
    <location>
        <position position="1265"/>
    </location>
</feature>
<dbReference type="InterPro" id="IPR003439">
    <property type="entry name" value="ABC_transporter-like_ATP-bd"/>
</dbReference>
<dbReference type="STRING" id="61395.A0A1Y1W8C7"/>
<dbReference type="InterPro" id="IPR027417">
    <property type="entry name" value="P-loop_NTPase"/>
</dbReference>
<feature type="transmembrane region" description="Helical" evidence="7">
    <location>
        <begin position="189"/>
        <end position="211"/>
    </location>
</feature>
<evidence type="ECO:0000259" key="8">
    <source>
        <dbReference type="PROSITE" id="PS50893"/>
    </source>
</evidence>